<dbReference type="Proteomes" id="UP000265618">
    <property type="component" value="Unassembled WGS sequence"/>
</dbReference>
<dbReference type="AlphaFoldDB" id="A0A391P614"/>
<comment type="caution">
    <text evidence="2">The sequence shown here is derived from an EMBL/GenBank/DDBJ whole genome shotgun (WGS) entry which is preliminary data.</text>
</comment>
<evidence type="ECO:0000313" key="2">
    <source>
        <dbReference type="EMBL" id="GCA65243.1"/>
    </source>
</evidence>
<name>A0A391P614_9EUKA</name>
<keyword evidence="3" id="KW-1185">Reference proteome</keyword>
<feature type="non-terminal residue" evidence="2">
    <location>
        <position position="1"/>
    </location>
</feature>
<dbReference type="EMBL" id="BDIP01010347">
    <property type="protein sequence ID" value="GCA65243.1"/>
    <property type="molecule type" value="Genomic_DNA"/>
</dbReference>
<proteinExistence type="predicted"/>
<evidence type="ECO:0000256" key="1">
    <source>
        <dbReference type="SAM" id="MobiDB-lite"/>
    </source>
</evidence>
<sequence length="57" mass="6624">LTRRYVFDTEKELASLREEVYLLKHGCRPKTRESKVPEPDEDDSPTMMSKASGRSRP</sequence>
<protein>
    <submittedName>
        <fullName evidence="2">Uncharacterized protein</fullName>
    </submittedName>
</protein>
<feature type="non-terminal residue" evidence="2">
    <location>
        <position position="57"/>
    </location>
</feature>
<evidence type="ECO:0000313" key="3">
    <source>
        <dbReference type="Proteomes" id="UP000265618"/>
    </source>
</evidence>
<organism evidence="2 3">
    <name type="scientific">Kipferlia bialata</name>
    <dbReference type="NCBI Taxonomy" id="797122"/>
    <lineage>
        <taxon>Eukaryota</taxon>
        <taxon>Metamonada</taxon>
        <taxon>Carpediemonas-like organisms</taxon>
        <taxon>Kipferlia</taxon>
    </lineage>
</organism>
<accession>A0A391P614</accession>
<reference evidence="2 3" key="1">
    <citation type="journal article" date="2018" name="PLoS ONE">
        <title>The draft genome of Kipferlia bialata reveals reductive genome evolution in fornicate parasites.</title>
        <authorList>
            <person name="Tanifuji G."/>
            <person name="Takabayashi S."/>
            <person name="Kume K."/>
            <person name="Takagi M."/>
            <person name="Nakayama T."/>
            <person name="Kamikawa R."/>
            <person name="Inagaki Y."/>
            <person name="Hashimoto T."/>
        </authorList>
    </citation>
    <scope>NUCLEOTIDE SEQUENCE [LARGE SCALE GENOMIC DNA]</scope>
    <source>
        <strain evidence="2">NY0173</strain>
    </source>
</reference>
<gene>
    <name evidence="2" type="ORF">KIPB_016646</name>
</gene>
<feature type="region of interest" description="Disordered" evidence="1">
    <location>
        <begin position="26"/>
        <end position="57"/>
    </location>
</feature>